<organism evidence="1 2">
    <name type="scientific">Colwellia demingiae</name>
    <dbReference type="NCBI Taxonomy" id="89401"/>
    <lineage>
        <taxon>Bacteria</taxon>
        <taxon>Pseudomonadati</taxon>
        <taxon>Pseudomonadota</taxon>
        <taxon>Gammaproteobacteria</taxon>
        <taxon>Alteromonadales</taxon>
        <taxon>Colwelliaceae</taxon>
        <taxon>Colwellia</taxon>
    </lineage>
</organism>
<dbReference type="AlphaFoldDB" id="A0A5C6Q9Q1"/>
<protein>
    <submittedName>
        <fullName evidence="1">Uncharacterized protein</fullName>
    </submittedName>
</protein>
<evidence type="ECO:0000313" key="1">
    <source>
        <dbReference type="EMBL" id="TWX65528.1"/>
    </source>
</evidence>
<dbReference type="RefSeq" id="WP_146790136.1">
    <property type="nucleotide sequence ID" value="NZ_VOLT01000010.1"/>
</dbReference>
<dbReference type="Proteomes" id="UP000321822">
    <property type="component" value="Unassembled WGS sequence"/>
</dbReference>
<keyword evidence="2" id="KW-1185">Reference proteome</keyword>
<sequence length="132" mass="15423">MGVFTTRISKNLLSSNLAYEGAVYLDVEDVNEIHFILSNLFQNQKELKELLKHINKIDSLEIDYSFSSVVELSISYYEHFSESDIHYFHELLLIVLHDLHHNASYSTYESGNFTFSLSLYEKKMCMELNTVK</sequence>
<gene>
    <name evidence="1" type="ORF">ESZ36_17125</name>
</gene>
<proteinExistence type="predicted"/>
<evidence type="ECO:0000313" key="2">
    <source>
        <dbReference type="Proteomes" id="UP000321822"/>
    </source>
</evidence>
<comment type="caution">
    <text evidence="1">The sequence shown here is derived from an EMBL/GenBank/DDBJ whole genome shotgun (WGS) entry which is preliminary data.</text>
</comment>
<dbReference type="EMBL" id="VOLT01000010">
    <property type="protein sequence ID" value="TWX65528.1"/>
    <property type="molecule type" value="Genomic_DNA"/>
</dbReference>
<reference evidence="1 2" key="1">
    <citation type="submission" date="2019-07" db="EMBL/GenBank/DDBJ databases">
        <title>Genomes of sea-ice associated Colwellia species.</title>
        <authorList>
            <person name="Bowman J.P."/>
        </authorList>
    </citation>
    <scope>NUCLEOTIDE SEQUENCE [LARGE SCALE GENOMIC DNA]</scope>
    <source>
        <strain evidence="1 2">ACAM 459</strain>
    </source>
</reference>
<name>A0A5C6Q9Q1_9GAMM</name>
<accession>A0A5C6Q9Q1</accession>